<sequence>MVEDVTSITDVRHVELDGQAYRIMENSEKHTITTTPPLGTAFKGGLINGLALGMANVLTGKAQHYKAARKYLDETDRAECSIKSGFLVVEPRYRFLYVCPQEEEKSGATGIGRQS</sequence>
<name>A0A1I5EQT4_9HYPH</name>
<dbReference type="OrthoDB" id="8001888at2"/>
<organism evidence="1 2">
    <name type="scientific">Cohaesibacter marisflavi</name>
    <dbReference type="NCBI Taxonomy" id="655353"/>
    <lineage>
        <taxon>Bacteria</taxon>
        <taxon>Pseudomonadati</taxon>
        <taxon>Pseudomonadota</taxon>
        <taxon>Alphaproteobacteria</taxon>
        <taxon>Hyphomicrobiales</taxon>
        <taxon>Cohaesibacteraceae</taxon>
    </lineage>
</organism>
<gene>
    <name evidence="1" type="ORF">SAMN04488056_103305</name>
</gene>
<accession>A0A1I5EQT4</accession>
<evidence type="ECO:0000313" key="2">
    <source>
        <dbReference type="Proteomes" id="UP000199236"/>
    </source>
</evidence>
<dbReference type="EMBL" id="FOVR01000003">
    <property type="protein sequence ID" value="SFO13894.1"/>
    <property type="molecule type" value="Genomic_DNA"/>
</dbReference>
<reference evidence="1 2" key="1">
    <citation type="submission" date="2016-10" db="EMBL/GenBank/DDBJ databases">
        <authorList>
            <person name="de Groot N.N."/>
        </authorList>
    </citation>
    <scope>NUCLEOTIDE SEQUENCE [LARGE SCALE GENOMIC DNA]</scope>
    <source>
        <strain evidence="1 2">CGMCC 1.9157</strain>
    </source>
</reference>
<dbReference type="RefSeq" id="WP_090070984.1">
    <property type="nucleotide sequence ID" value="NZ_FOVR01000003.1"/>
</dbReference>
<dbReference type="AlphaFoldDB" id="A0A1I5EQT4"/>
<evidence type="ECO:0000313" key="1">
    <source>
        <dbReference type="EMBL" id="SFO13894.1"/>
    </source>
</evidence>
<dbReference type="Proteomes" id="UP000199236">
    <property type="component" value="Unassembled WGS sequence"/>
</dbReference>
<proteinExistence type="predicted"/>
<keyword evidence="2" id="KW-1185">Reference proteome</keyword>
<protein>
    <submittedName>
        <fullName evidence="1">Uncharacterized protein</fullName>
    </submittedName>
</protein>